<keyword evidence="2" id="KW-0496">Mitochondrion</keyword>
<feature type="domain" description="Complex 1 LYR protein" evidence="5">
    <location>
        <begin position="30"/>
        <end position="86"/>
    </location>
</feature>
<dbReference type="InterPro" id="IPR008011">
    <property type="entry name" value="Complex1_LYR_dom"/>
</dbReference>
<evidence type="ECO:0000313" key="7">
    <source>
        <dbReference type="Proteomes" id="UP001479436"/>
    </source>
</evidence>
<keyword evidence="3" id="KW-0143">Chaperone</keyword>
<dbReference type="Pfam" id="PF05347">
    <property type="entry name" value="Complex1_LYR"/>
    <property type="match status" value="1"/>
</dbReference>
<evidence type="ECO:0000313" key="6">
    <source>
        <dbReference type="EMBL" id="KAK9763369.1"/>
    </source>
</evidence>
<comment type="subcellular location">
    <subcellularLocation>
        <location evidence="1">Mitochondrion matrix</location>
    </subcellularLocation>
</comment>
<evidence type="ECO:0000256" key="1">
    <source>
        <dbReference type="ARBA" id="ARBA00004305"/>
    </source>
</evidence>
<sequence>MFLKRLHSTISAASAQHQPPVKRSGLQQDVVNFYRECFRATKSKPQENRPHFQHYVRMEFRKHELAKRDFTTIEYLLRVGKRKLEQLSHANVKDIHHT</sequence>
<dbReference type="CDD" id="cd20268">
    <property type="entry name" value="Complex1_LYR_SDHAF1_LYRM8"/>
    <property type="match status" value="1"/>
</dbReference>
<dbReference type="InterPro" id="IPR045295">
    <property type="entry name" value="Complex1_LYR_SDHAF1_LYRM8"/>
</dbReference>
<proteinExistence type="inferred from homology"/>
<evidence type="ECO:0000256" key="3">
    <source>
        <dbReference type="ARBA" id="ARBA00023186"/>
    </source>
</evidence>
<reference evidence="6 7" key="1">
    <citation type="submission" date="2023-04" db="EMBL/GenBank/DDBJ databases">
        <title>Genome of Basidiobolus ranarum AG-B5.</title>
        <authorList>
            <person name="Stajich J.E."/>
            <person name="Carter-House D."/>
            <person name="Gryganskyi A."/>
        </authorList>
    </citation>
    <scope>NUCLEOTIDE SEQUENCE [LARGE SCALE GENOMIC DNA]</scope>
    <source>
        <strain evidence="6 7">AG-B5</strain>
    </source>
</reference>
<dbReference type="PANTHER" id="PTHR13675:SF1">
    <property type="entry name" value="SUCCINATE DEHYDROGENASE ASSEMBLY FACTOR 1, MITOCHONDRIAL"/>
    <property type="match status" value="1"/>
</dbReference>
<accession>A0ABR2WPD6</accession>
<evidence type="ECO:0000259" key="5">
    <source>
        <dbReference type="Pfam" id="PF05347"/>
    </source>
</evidence>
<dbReference type="Proteomes" id="UP001479436">
    <property type="component" value="Unassembled WGS sequence"/>
</dbReference>
<evidence type="ECO:0000256" key="4">
    <source>
        <dbReference type="ARBA" id="ARBA00025715"/>
    </source>
</evidence>
<protein>
    <recommendedName>
        <fullName evidence="5">Complex 1 LYR protein domain-containing protein</fullName>
    </recommendedName>
</protein>
<name>A0ABR2WPD6_9FUNG</name>
<comment type="caution">
    <text evidence="6">The sequence shown here is derived from an EMBL/GenBank/DDBJ whole genome shotgun (WGS) entry which is preliminary data.</text>
</comment>
<keyword evidence="7" id="KW-1185">Reference proteome</keyword>
<evidence type="ECO:0000256" key="2">
    <source>
        <dbReference type="ARBA" id="ARBA00023128"/>
    </source>
</evidence>
<comment type="similarity">
    <text evidence="4">Belongs to the complex I LYR family. SDHAF1 subfamily.</text>
</comment>
<organism evidence="6 7">
    <name type="scientific">Basidiobolus ranarum</name>
    <dbReference type="NCBI Taxonomy" id="34480"/>
    <lineage>
        <taxon>Eukaryota</taxon>
        <taxon>Fungi</taxon>
        <taxon>Fungi incertae sedis</taxon>
        <taxon>Zoopagomycota</taxon>
        <taxon>Entomophthoromycotina</taxon>
        <taxon>Basidiobolomycetes</taxon>
        <taxon>Basidiobolales</taxon>
        <taxon>Basidiobolaceae</taxon>
        <taxon>Basidiobolus</taxon>
    </lineage>
</organism>
<dbReference type="PANTHER" id="PTHR13675">
    <property type="entry name" value="LYR MOTIF-CONTAINING PROTEIN 2"/>
    <property type="match status" value="1"/>
</dbReference>
<dbReference type="EMBL" id="JASJQH010000658">
    <property type="protein sequence ID" value="KAK9763369.1"/>
    <property type="molecule type" value="Genomic_DNA"/>
</dbReference>
<gene>
    <name evidence="6" type="ORF">K7432_010015</name>
</gene>